<organism evidence="1 2">
    <name type="scientific">Cylicocyclus nassatus</name>
    <name type="common">Nematode worm</name>
    <dbReference type="NCBI Taxonomy" id="53992"/>
    <lineage>
        <taxon>Eukaryota</taxon>
        <taxon>Metazoa</taxon>
        <taxon>Ecdysozoa</taxon>
        <taxon>Nematoda</taxon>
        <taxon>Chromadorea</taxon>
        <taxon>Rhabditida</taxon>
        <taxon>Rhabditina</taxon>
        <taxon>Rhabditomorpha</taxon>
        <taxon>Strongyloidea</taxon>
        <taxon>Strongylidae</taxon>
        <taxon>Cylicocyclus</taxon>
    </lineage>
</organism>
<dbReference type="EMBL" id="CATQJL010000223">
    <property type="protein sequence ID" value="CAJ0598829.1"/>
    <property type="molecule type" value="Genomic_DNA"/>
</dbReference>
<evidence type="ECO:0000313" key="2">
    <source>
        <dbReference type="Proteomes" id="UP001176961"/>
    </source>
</evidence>
<name>A0AA36GVF1_CYLNA</name>
<sequence>MKINRFCNEFPPAWTIFAQNDERKNPDNVAGSQELKQLSLSSLCLLTIEGRLNKKYIPLTYEVCSSKNLDFSRGCFVIL</sequence>
<dbReference type="Proteomes" id="UP001176961">
    <property type="component" value="Unassembled WGS sequence"/>
</dbReference>
<gene>
    <name evidence="1" type="ORF">CYNAS_LOCUS10812</name>
</gene>
<protein>
    <submittedName>
        <fullName evidence="1">Uncharacterized protein</fullName>
    </submittedName>
</protein>
<comment type="caution">
    <text evidence="1">The sequence shown here is derived from an EMBL/GenBank/DDBJ whole genome shotgun (WGS) entry which is preliminary data.</text>
</comment>
<proteinExistence type="predicted"/>
<reference evidence="1" key="1">
    <citation type="submission" date="2023-07" db="EMBL/GenBank/DDBJ databases">
        <authorList>
            <consortium name="CYATHOMIX"/>
        </authorList>
    </citation>
    <scope>NUCLEOTIDE SEQUENCE</scope>
    <source>
        <strain evidence="1">N/A</strain>
    </source>
</reference>
<evidence type="ECO:0000313" key="1">
    <source>
        <dbReference type="EMBL" id="CAJ0598829.1"/>
    </source>
</evidence>
<dbReference type="AlphaFoldDB" id="A0AA36GVF1"/>
<keyword evidence="2" id="KW-1185">Reference proteome</keyword>
<accession>A0AA36GVF1</accession>